<dbReference type="PANTHER" id="PTHR23327">
    <property type="entry name" value="RING FINGER PROTEIN 127"/>
    <property type="match status" value="1"/>
</dbReference>
<dbReference type="InterPro" id="IPR017907">
    <property type="entry name" value="Znf_RING_CS"/>
</dbReference>
<dbReference type="AlphaFoldDB" id="A0A4Y7QAL9"/>
<feature type="region of interest" description="Disordered" evidence="5">
    <location>
        <begin position="558"/>
        <end position="581"/>
    </location>
</feature>
<keyword evidence="9" id="KW-1185">Reference proteome</keyword>
<gene>
    <name evidence="8" type="ORF">BD410DRAFT_785400</name>
</gene>
<evidence type="ECO:0000259" key="7">
    <source>
        <dbReference type="PROSITE" id="PS51382"/>
    </source>
</evidence>
<evidence type="ECO:0000256" key="5">
    <source>
        <dbReference type="SAM" id="MobiDB-lite"/>
    </source>
</evidence>
<evidence type="ECO:0000259" key="6">
    <source>
        <dbReference type="PROSITE" id="PS50089"/>
    </source>
</evidence>
<evidence type="ECO:0000256" key="1">
    <source>
        <dbReference type="ARBA" id="ARBA00022723"/>
    </source>
</evidence>
<dbReference type="PROSITE" id="PS51382">
    <property type="entry name" value="SPX"/>
    <property type="match status" value="1"/>
</dbReference>
<dbReference type="Pfam" id="PF00097">
    <property type="entry name" value="zf-C3HC4"/>
    <property type="match status" value="1"/>
</dbReference>
<dbReference type="PROSITE" id="PS50089">
    <property type="entry name" value="ZF_RING_2"/>
    <property type="match status" value="1"/>
</dbReference>
<keyword evidence="2 4" id="KW-0863">Zinc-finger</keyword>
<dbReference type="GO" id="GO:0008270">
    <property type="term" value="F:zinc ion binding"/>
    <property type="evidence" value="ECO:0007669"/>
    <property type="project" value="UniProtKB-KW"/>
</dbReference>
<evidence type="ECO:0000313" key="8">
    <source>
        <dbReference type="EMBL" id="TDL24707.1"/>
    </source>
</evidence>
<dbReference type="OrthoDB" id="5588846at2759"/>
<name>A0A4Y7QAL9_9AGAM</name>
<protein>
    <recommendedName>
        <fullName evidence="10">RING-14 protein</fullName>
    </recommendedName>
</protein>
<feature type="domain" description="RING-type" evidence="6">
    <location>
        <begin position="485"/>
        <end position="524"/>
    </location>
</feature>
<evidence type="ECO:0000256" key="4">
    <source>
        <dbReference type="PROSITE-ProRule" id="PRU00175"/>
    </source>
</evidence>
<evidence type="ECO:0000313" key="9">
    <source>
        <dbReference type="Proteomes" id="UP000294933"/>
    </source>
</evidence>
<dbReference type="Proteomes" id="UP000294933">
    <property type="component" value="Unassembled WGS sequence"/>
</dbReference>
<dbReference type="SMART" id="SM00184">
    <property type="entry name" value="RING"/>
    <property type="match status" value="1"/>
</dbReference>
<dbReference type="InterPro" id="IPR018957">
    <property type="entry name" value="Znf_C3HC4_RING-type"/>
</dbReference>
<evidence type="ECO:0000256" key="3">
    <source>
        <dbReference type="ARBA" id="ARBA00022833"/>
    </source>
</evidence>
<dbReference type="PANTHER" id="PTHR23327:SF51">
    <property type="entry name" value="TRANSCRIPTIONAL REGULATOR OF YEAST FORM ADHERENCE 3"/>
    <property type="match status" value="1"/>
</dbReference>
<keyword evidence="1" id="KW-0479">Metal-binding</keyword>
<dbReference type="InterPro" id="IPR004331">
    <property type="entry name" value="SPX_dom"/>
</dbReference>
<dbReference type="VEuPathDB" id="FungiDB:BD410DRAFT_785400"/>
<evidence type="ECO:0000256" key="2">
    <source>
        <dbReference type="ARBA" id="ARBA00022771"/>
    </source>
</evidence>
<dbReference type="EMBL" id="ML170165">
    <property type="protein sequence ID" value="TDL24707.1"/>
    <property type="molecule type" value="Genomic_DNA"/>
</dbReference>
<feature type="compositionally biased region" description="Basic and acidic residues" evidence="5">
    <location>
        <begin position="558"/>
        <end position="568"/>
    </location>
</feature>
<evidence type="ECO:0008006" key="10">
    <source>
        <dbReference type="Google" id="ProtNLM"/>
    </source>
</evidence>
<reference evidence="8 9" key="1">
    <citation type="submission" date="2018-06" db="EMBL/GenBank/DDBJ databases">
        <title>A transcriptomic atlas of mushroom development highlights an independent origin of complex multicellularity.</title>
        <authorList>
            <consortium name="DOE Joint Genome Institute"/>
            <person name="Krizsan K."/>
            <person name="Almasi E."/>
            <person name="Merenyi Z."/>
            <person name="Sahu N."/>
            <person name="Viragh M."/>
            <person name="Koszo T."/>
            <person name="Mondo S."/>
            <person name="Kiss B."/>
            <person name="Balint B."/>
            <person name="Kues U."/>
            <person name="Barry K."/>
            <person name="Hegedus J.C."/>
            <person name="Henrissat B."/>
            <person name="Johnson J."/>
            <person name="Lipzen A."/>
            <person name="Ohm R."/>
            <person name="Nagy I."/>
            <person name="Pangilinan J."/>
            <person name="Yan J."/>
            <person name="Xiong Y."/>
            <person name="Grigoriev I.V."/>
            <person name="Hibbett D.S."/>
            <person name="Nagy L.G."/>
        </authorList>
    </citation>
    <scope>NUCLEOTIDE SEQUENCE [LARGE SCALE GENOMIC DNA]</scope>
    <source>
        <strain evidence="8 9">SZMC22713</strain>
    </source>
</reference>
<accession>A0A4Y7QAL9</accession>
<sequence>MHFSKTYAQLLLTLPSELRENAIEYRQLKKLINQMVQELGTLGLSPQVLQSLLHTTDCPSATLSVDDLAERALGDGTDPSSSKILTEGNHHSKAVYELIRGDGRIEPRLRLWVGTRQSTDKHDEVGDTVDGKSGDYVDIVLDRSESIPASPASGNAGTERSLVHEELSAEDLQVVADHLSAQGGHNLHWTLQHRHATGDGKSVELPHPVTLAAKPIGNTCTNGTREIIISLSSDAAFFHVLQNALETLAAHLSAVREDFTQSLESLSFSISNSALPESAIRGRFHPYSADTDPSDVHSPFSPFSSMSSTSIIPGRKAKTSDLYAWREIFQLYVETEIFESMSERSRGERNIEDSEKRLALFIERLRGRGLKESPSLKTKESREALETFFQLNMLILNLKKFQQANTEAARKILKKRTKRTALPLPTSMTPQSSSLFIIPAAFQQSSQTDMLTLMPSGLASLPHLLVQAIGETLLPVVPHIDDYACLICTSIAFKPIRLACGHLFCVRCLVKMQKAGKSNCPMCRATTVLQANRRNVDWALLNFMYDWFPVETKVKQKQNEKESQKEQLEEMGIEDTGCIVS</sequence>
<dbReference type="InterPro" id="IPR001841">
    <property type="entry name" value="Znf_RING"/>
</dbReference>
<dbReference type="STRING" id="50990.A0A4Y7QAL9"/>
<proteinExistence type="predicted"/>
<keyword evidence="3" id="KW-0862">Zinc</keyword>
<feature type="domain" description="SPX" evidence="7">
    <location>
        <begin position="1"/>
        <end position="430"/>
    </location>
</feature>
<dbReference type="SUPFAM" id="SSF57850">
    <property type="entry name" value="RING/U-box"/>
    <property type="match status" value="1"/>
</dbReference>
<dbReference type="InterPro" id="IPR013083">
    <property type="entry name" value="Znf_RING/FYVE/PHD"/>
</dbReference>
<dbReference type="Pfam" id="PF03105">
    <property type="entry name" value="SPX"/>
    <property type="match status" value="1"/>
</dbReference>
<organism evidence="8 9">
    <name type="scientific">Rickenella mellea</name>
    <dbReference type="NCBI Taxonomy" id="50990"/>
    <lineage>
        <taxon>Eukaryota</taxon>
        <taxon>Fungi</taxon>
        <taxon>Dikarya</taxon>
        <taxon>Basidiomycota</taxon>
        <taxon>Agaricomycotina</taxon>
        <taxon>Agaricomycetes</taxon>
        <taxon>Hymenochaetales</taxon>
        <taxon>Rickenellaceae</taxon>
        <taxon>Rickenella</taxon>
    </lineage>
</organism>
<dbReference type="Gene3D" id="3.30.40.10">
    <property type="entry name" value="Zinc/RING finger domain, C3HC4 (zinc finger)"/>
    <property type="match status" value="1"/>
</dbReference>
<dbReference type="PROSITE" id="PS00518">
    <property type="entry name" value="ZF_RING_1"/>
    <property type="match status" value="1"/>
</dbReference>